<sequence>MAAPLRWESAIVKAHFRYTAQRLGQLQAKLDSHGNITRKDIATLLQQGDVGLARAKAQKLIQEDGHGDLLGILELEVSNLLEHFTELDTHAAPTPLLTEAIASIIYAAPHVHCKELDVVRRTLVQRFGPDFARAAATNNEGHVPARVLRTVNAPLPSATLLNQFLATIARSYDVNWNPDPERHDIVNFLSEVLNEEITQEIDMDNLRKYCVYGLPDEPSWVRPRIWKLFFGILPPKHSEWSQEISKQRECYYDLVTRLLKPYESIVMSSPTEAEALDEALLNIFKHISRIPRQMFSHLETAPELFSISPLSPGADEEVKIDHAFALDERLKVLRENDDDTESEASAPTIKISVENEPTPGIKISDHDDEDSESGESSGPQTILESKAYSFGSAHPLHCSAILRLLFIHASINPGKLSPHIPALLVPLYSALLQEVEPEDLAHVEADTFWLFEAIVSEISELDEEEGGQKWMSSFDSVVAWADPELYTDLQAKGLQPALPHYSYRWLATLLTYTLPVPAIFIVWDAIFSRLPRDKDANFKLDFLVDVTSAMLIALRKQLLGLGQVTSGSLWNDEGLAPELASRELTAEGDAFLEGISMLQAYPLNSVEDAEQKRKKRAAQTAQAPGFGARLRTTMWKGFTNHIDPADESPDSGSEREKKEDGNETERPSQGLGFGLPSVLSGLRGTAPPVPPKDGSKSEPSAQPSGPSTAAAGLWNYAEKLKDSDAVANLAKMGTNWRARAVTVTGWGRGAQPTTAPVVNNGEILS</sequence>
<dbReference type="OrthoDB" id="29853at2759"/>
<organism evidence="4 5">
    <name type="scientific">Coprinellus micaceus</name>
    <name type="common">Glistening ink-cap mushroom</name>
    <name type="synonym">Coprinus micaceus</name>
    <dbReference type="NCBI Taxonomy" id="71717"/>
    <lineage>
        <taxon>Eukaryota</taxon>
        <taxon>Fungi</taxon>
        <taxon>Dikarya</taxon>
        <taxon>Basidiomycota</taxon>
        <taxon>Agaricomycotina</taxon>
        <taxon>Agaricomycetes</taxon>
        <taxon>Agaricomycetidae</taxon>
        <taxon>Agaricales</taxon>
        <taxon>Agaricineae</taxon>
        <taxon>Psathyrellaceae</taxon>
        <taxon>Coprinellus</taxon>
    </lineage>
</organism>
<dbReference type="PANTHER" id="PTHR12161:SF5">
    <property type="entry name" value="IST1 HOMOLOG"/>
    <property type="match status" value="1"/>
</dbReference>
<gene>
    <name evidence="4" type="ORF">FA13DRAFT_1813970</name>
</gene>
<feature type="domain" description="Rab-GAP TBC" evidence="3">
    <location>
        <begin position="216"/>
        <end position="530"/>
    </location>
</feature>
<comment type="similarity">
    <text evidence="1">Belongs to the IST1 family.</text>
</comment>
<evidence type="ECO:0000259" key="3">
    <source>
        <dbReference type="PROSITE" id="PS50086"/>
    </source>
</evidence>
<dbReference type="Pfam" id="PF00566">
    <property type="entry name" value="RabGAP-TBC"/>
    <property type="match status" value="1"/>
</dbReference>
<dbReference type="AlphaFoldDB" id="A0A4Y7TCK5"/>
<dbReference type="InterPro" id="IPR035969">
    <property type="entry name" value="Rab-GAP_TBC_sf"/>
</dbReference>
<feature type="region of interest" description="Disordered" evidence="2">
    <location>
        <begin position="639"/>
        <end position="709"/>
    </location>
</feature>
<dbReference type="SUPFAM" id="SSF47923">
    <property type="entry name" value="Ypt/Rab-GAP domain of gyp1p"/>
    <property type="match status" value="2"/>
</dbReference>
<dbReference type="EMBL" id="QPFP01000019">
    <property type="protein sequence ID" value="TEB31279.1"/>
    <property type="molecule type" value="Genomic_DNA"/>
</dbReference>
<dbReference type="PANTHER" id="PTHR12161">
    <property type="entry name" value="IST1 FAMILY MEMBER"/>
    <property type="match status" value="1"/>
</dbReference>
<dbReference type="Proteomes" id="UP000298030">
    <property type="component" value="Unassembled WGS sequence"/>
</dbReference>
<name>A0A4Y7TCK5_COPMI</name>
<comment type="caution">
    <text evidence="4">The sequence shown here is derived from an EMBL/GenBank/DDBJ whole genome shotgun (WGS) entry which is preliminary data.</text>
</comment>
<evidence type="ECO:0000256" key="1">
    <source>
        <dbReference type="ARBA" id="ARBA00005536"/>
    </source>
</evidence>
<reference evidence="4 5" key="1">
    <citation type="journal article" date="2019" name="Nat. Ecol. Evol.">
        <title>Megaphylogeny resolves global patterns of mushroom evolution.</title>
        <authorList>
            <person name="Varga T."/>
            <person name="Krizsan K."/>
            <person name="Foldi C."/>
            <person name="Dima B."/>
            <person name="Sanchez-Garcia M."/>
            <person name="Sanchez-Ramirez S."/>
            <person name="Szollosi G.J."/>
            <person name="Szarkandi J.G."/>
            <person name="Papp V."/>
            <person name="Albert L."/>
            <person name="Andreopoulos W."/>
            <person name="Angelini C."/>
            <person name="Antonin V."/>
            <person name="Barry K.W."/>
            <person name="Bougher N.L."/>
            <person name="Buchanan P."/>
            <person name="Buyck B."/>
            <person name="Bense V."/>
            <person name="Catcheside P."/>
            <person name="Chovatia M."/>
            <person name="Cooper J."/>
            <person name="Damon W."/>
            <person name="Desjardin D."/>
            <person name="Finy P."/>
            <person name="Geml J."/>
            <person name="Haridas S."/>
            <person name="Hughes K."/>
            <person name="Justo A."/>
            <person name="Karasinski D."/>
            <person name="Kautmanova I."/>
            <person name="Kiss B."/>
            <person name="Kocsube S."/>
            <person name="Kotiranta H."/>
            <person name="LaButti K.M."/>
            <person name="Lechner B.E."/>
            <person name="Liimatainen K."/>
            <person name="Lipzen A."/>
            <person name="Lukacs Z."/>
            <person name="Mihaltcheva S."/>
            <person name="Morgado L.N."/>
            <person name="Niskanen T."/>
            <person name="Noordeloos M.E."/>
            <person name="Ohm R.A."/>
            <person name="Ortiz-Santana B."/>
            <person name="Ovrebo C."/>
            <person name="Racz N."/>
            <person name="Riley R."/>
            <person name="Savchenko A."/>
            <person name="Shiryaev A."/>
            <person name="Soop K."/>
            <person name="Spirin V."/>
            <person name="Szebenyi C."/>
            <person name="Tomsovsky M."/>
            <person name="Tulloss R.E."/>
            <person name="Uehling J."/>
            <person name="Grigoriev I.V."/>
            <person name="Vagvolgyi C."/>
            <person name="Papp T."/>
            <person name="Martin F.M."/>
            <person name="Miettinen O."/>
            <person name="Hibbett D.S."/>
            <person name="Nagy L.G."/>
        </authorList>
    </citation>
    <scope>NUCLEOTIDE SEQUENCE [LARGE SCALE GENOMIC DNA]</scope>
    <source>
        <strain evidence="4 5">FP101781</strain>
    </source>
</reference>
<dbReference type="Gene3D" id="1.10.472.80">
    <property type="entry name" value="Ypt/Rab-GAP domain of gyp1p, domain 3"/>
    <property type="match status" value="1"/>
</dbReference>
<feature type="compositionally biased region" description="Basic and acidic residues" evidence="2">
    <location>
        <begin position="652"/>
        <end position="666"/>
    </location>
</feature>
<evidence type="ECO:0000313" key="5">
    <source>
        <dbReference type="Proteomes" id="UP000298030"/>
    </source>
</evidence>
<keyword evidence="5" id="KW-1185">Reference proteome</keyword>
<evidence type="ECO:0000313" key="4">
    <source>
        <dbReference type="EMBL" id="TEB31279.1"/>
    </source>
</evidence>
<dbReference type="Gene3D" id="1.20.1260.60">
    <property type="entry name" value="Vacuolar protein sorting-associated protein Ist1"/>
    <property type="match status" value="1"/>
</dbReference>
<feature type="region of interest" description="Disordered" evidence="2">
    <location>
        <begin position="335"/>
        <end position="380"/>
    </location>
</feature>
<dbReference type="Pfam" id="PF03398">
    <property type="entry name" value="Ist1"/>
    <property type="match status" value="1"/>
</dbReference>
<protein>
    <recommendedName>
        <fullName evidence="3">Rab-GAP TBC domain-containing protein</fullName>
    </recommendedName>
</protein>
<proteinExistence type="inferred from homology"/>
<dbReference type="InterPro" id="IPR000195">
    <property type="entry name" value="Rab-GAP-TBC_dom"/>
</dbReference>
<dbReference type="PROSITE" id="PS50086">
    <property type="entry name" value="TBC_RABGAP"/>
    <property type="match status" value="1"/>
</dbReference>
<dbReference type="InterPro" id="IPR005061">
    <property type="entry name" value="Ist1"/>
</dbReference>
<evidence type="ECO:0000256" key="2">
    <source>
        <dbReference type="SAM" id="MobiDB-lite"/>
    </source>
</evidence>
<dbReference type="InterPro" id="IPR042277">
    <property type="entry name" value="IST1-like"/>
</dbReference>
<feature type="compositionally biased region" description="Polar residues" evidence="2">
    <location>
        <begin position="697"/>
        <end position="707"/>
    </location>
</feature>
<accession>A0A4Y7TCK5</accession>
<dbReference type="STRING" id="71717.A0A4Y7TCK5"/>
<dbReference type="GO" id="GO:0015031">
    <property type="term" value="P:protein transport"/>
    <property type="evidence" value="ECO:0007669"/>
    <property type="project" value="InterPro"/>
</dbReference>